<dbReference type="InterPro" id="IPR006674">
    <property type="entry name" value="HD_domain"/>
</dbReference>
<dbReference type="OrthoDB" id="9805698at2"/>
<evidence type="ECO:0000313" key="12">
    <source>
        <dbReference type="Proteomes" id="UP000179284"/>
    </source>
</evidence>
<dbReference type="Pfam" id="PF13735">
    <property type="entry name" value="tRNA_NucTran2_2"/>
    <property type="match status" value="1"/>
</dbReference>
<evidence type="ECO:0000256" key="4">
    <source>
        <dbReference type="ARBA" id="ARBA00022695"/>
    </source>
</evidence>
<comment type="cofactor">
    <cofactor evidence="1">
        <name>Mg(2+)</name>
        <dbReference type="ChEBI" id="CHEBI:18420"/>
    </cofactor>
</comment>
<sequence>MKIILPENVKTILDTMHGAGFEAYVVGGCVRDGVLGREPQDWDITTNALPEETKKLFRRTIDTGIEHGTVTIMIGKEGYEVTTYRIDGKYEDSRHPSEVTFTKNLTEDMKRRDFTINAMAYNEEEGLIDRFGGLDDIKGKVIRCVGDPKERFAEDALRIMRAVRFSAQLDYEIEEKTKEAVKELAQNLSKISAERIQTELVKLVTSDHPEKLKTAYELGVTKVILPEFDKCMETAQNNPHHMYNVGDHIICSMENIRADKVLRLTMLMHDIAKPATITVDDEGVCHFKGHSELGVQMAHSIFRRLKFDRDTMDRACNLIRYHDDRFPATPKAVRRAMNRVGVDEFPYLLEVRYADTMAQSMYYRQEKLQLIEDTKKVYEEILAKKDCVTLKDLAVNGKDLISLGVTPGKKIGEILSAMLDDVLDNPEHNSKEYLLEPERLKKTFLMDQINEG</sequence>
<dbReference type="CDD" id="cd05398">
    <property type="entry name" value="NT_ClassII-CCAase"/>
    <property type="match status" value="1"/>
</dbReference>
<evidence type="ECO:0000256" key="9">
    <source>
        <dbReference type="RuleBase" id="RU003953"/>
    </source>
</evidence>
<dbReference type="NCBIfam" id="NF009814">
    <property type="entry name" value="PRK13299.1"/>
    <property type="match status" value="1"/>
</dbReference>
<name>A0A1D9P5D2_9FIRM</name>
<keyword evidence="2 9" id="KW-0808">Transferase</keyword>
<dbReference type="PROSITE" id="PS51831">
    <property type="entry name" value="HD"/>
    <property type="match status" value="1"/>
</dbReference>
<keyword evidence="4" id="KW-0548">Nucleotidyltransferase</keyword>
<reference evidence="12" key="1">
    <citation type="submission" date="2016-10" db="EMBL/GenBank/DDBJ databases">
        <title>The complete genome sequence of the rumen bacterium Butyrivibrio hungatei MB2003.</title>
        <authorList>
            <person name="Palevich N."/>
            <person name="Kelly W.J."/>
            <person name="Leahy S.C."/>
            <person name="Altermann E."/>
            <person name="Rakonjac J."/>
            <person name="Attwood G.T."/>
        </authorList>
    </citation>
    <scope>NUCLEOTIDE SEQUENCE [LARGE SCALE GENOMIC DNA]</scope>
    <source>
        <strain evidence="12">MB2003</strain>
    </source>
</reference>
<dbReference type="InterPro" id="IPR002646">
    <property type="entry name" value="PolA_pol_head_dom"/>
</dbReference>
<evidence type="ECO:0000256" key="7">
    <source>
        <dbReference type="ARBA" id="ARBA00022842"/>
    </source>
</evidence>
<comment type="similarity">
    <text evidence="9">Belongs to the tRNA nucleotidyltransferase/poly(A) polymerase family.</text>
</comment>
<dbReference type="GO" id="GO:0000166">
    <property type="term" value="F:nucleotide binding"/>
    <property type="evidence" value="ECO:0007669"/>
    <property type="project" value="UniProtKB-KW"/>
</dbReference>
<keyword evidence="6" id="KW-0547">Nucleotide-binding</keyword>
<dbReference type="Pfam" id="PF01743">
    <property type="entry name" value="PolyA_pol"/>
    <property type="match status" value="1"/>
</dbReference>
<keyword evidence="5" id="KW-0479">Metal-binding</keyword>
<keyword evidence="7" id="KW-0460">Magnesium</keyword>
<evidence type="ECO:0000256" key="2">
    <source>
        <dbReference type="ARBA" id="ARBA00022679"/>
    </source>
</evidence>
<dbReference type="InterPro" id="IPR032810">
    <property type="entry name" value="CCA-adding_enz_C"/>
</dbReference>
<organism evidence="11 12">
    <name type="scientific">Butyrivibrio hungatei</name>
    <dbReference type="NCBI Taxonomy" id="185008"/>
    <lineage>
        <taxon>Bacteria</taxon>
        <taxon>Bacillati</taxon>
        <taxon>Bacillota</taxon>
        <taxon>Clostridia</taxon>
        <taxon>Lachnospirales</taxon>
        <taxon>Lachnospiraceae</taxon>
        <taxon>Butyrivibrio</taxon>
    </lineage>
</organism>
<feature type="domain" description="HD" evidence="10">
    <location>
        <begin position="238"/>
        <end position="348"/>
    </location>
</feature>
<evidence type="ECO:0000313" key="11">
    <source>
        <dbReference type="EMBL" id="AOZ97741.1"/>
    </source>
</evidence>
<evidence type="ECO:0000256" key="1">
    <source>
        <dbReference type="ARBA" id="ARBA00001946"/>
    </source>
</evidence>
<dbReference type="PANTHER" id="PTHR46173">
    <property type="entry name" value="CCA TRNA NUCLEOTIDYLTRANSFERASE 1, MITOCHONDRIAL"/>
    <property type="match status" value="1"/>
</dbReference>
<dbReference type="GO" id="GO:0008033">
    <property type="term" value="P:tRNA processing"/>
    <property type="evidence" value="ECO:0007669"/>
    <property type="project" value="UniProtKB-KW"/>
</dbReference>
<dbReference type="GO" id="GO:0000049">
    <property type="term" value="F:tRNA binding"/>
    <property type="evidence" value="ECO:0007669"/>
    <property type="project" value="TreeGrafter"/>
</dbReference>
<dbReference type="EMBL" id="CP017831">
    <property type="protein sequence ID" value="AOZ97741.1"/>
    <property type="molecule type" value="Genomic_DNA"/>
</dbReference>
<evidence type="ECO:0000256" key="5">
    <source>
        <dbReference type="ARBA" id="ARBA00022723"/>
    </source>
</evidence>
<dbReference type="Proteomes" id="UP000179284">
    <property type="component" value="Chromosome I"/>
</dbReference>
<protein>
    <submittedName>
        <fullName evidence="11">CCA tRNA nucleotidyltransferase</fullName>
    </submittedName>
</protein>
<evidence type="ECO:0000256" key="8">
    <source>
        <dbReference type="ARBA" id="ARBA00022884"/>
    </source>
</evidence>
<dbReference type="AlphaFoldDB" id="A0A1D9P5D2"/>
<dbReference type="InterPro" id="IPR043519">
    <property type="entry name" value="NT_sf"/>
</dbReference>
<dbReference type="RefSeq" id="WP_071177314.1">
    <property type="nucleotide sequence ID" value="NZ_CP017831.1"/>
</dbReference>
<dbReference type="Gene3D" id="3.30.460.10">
    <property type="entry name" value="Beta Polymerase, domain 2"/>
    <property type="match status" value="1"/>
</dbReference>
<evidence type="ECO:0000256" key="3">
    <source>
        <dbReference type="ARBA" id="ARBA00022694"/>
    </source>
</evidence>
<dbReference type="Gene3D" id="1.10.3090.10">
    <property type="entry name" value="cca-adding enzyme, domain 2"/>
    <property type="match status" value="1"/>
</dbReference>
<proteinExistence type="inferred from homology"/>
<dbReference type="InterPro" id="IPR032828">
    <property type="entry name" value="PolyA_RNA-bd"/>
</dbReference>
<keyword evidence="12" id="KW-1185">Reference proteome</keyword>
<evidence type="ECO:0000256" key="6">
    <source>
        <dbReference type="ARBA" id="ARBA00022741"/>
    </source>
</evidence>
<dbReference type="PANTHER" id="PTHR46173:SF1">
    <property type="entry name" value="CCA TRNA NUCLEOTIDYLTRANSFERASE 1, MITOCHONDRIAL"/>
    <property type="match status" value="1"/>
</dbReference>
<dbReference type="SUPFAM" id="SSF81891">
    <property type="entry name" value="Poly A polymerase C-terminal region-like"/>
    <property type="match status" value="1"/>
</dbReference>
<accession>A0A1D9P5D2</accession>
<keyword evidence="8 9" id="KW-0694">RNA-binding</keyword>
<dbReference type="SUPFAM" id="SSF81301">
    <property type="entry name" value="Nucleotidyltransferase"/>
    <property type="match status" value="1"/>
</dbReference>
<dbReference type="GO" id="GO:0016779">
    <property type="term" value="F:nucleotidyltransferase activity"/>
    <property type="evidence" value="ECO:0007669"/>
    <property type="project" value="UniProtKB-KW"/>
</dbReference>
<dbReference type="Pfam" id="PF12627">
    <property type="entry name" value="PolyA_pol_RNAbd"/>
    <property type="match status" value="1"/>
</dbReference>
<keyword evidence="3" id="KW-0819">tRNA processing</keyword>
<dbReference type="GO" id="GO:0046872">
    <property type="term" value="F:metal ion binding"/>
    <property type="evidence" value="ECO:0007669"/>
    <property type="project" value="UniProtKB-KW"/>
</dbReference>
<dbReference type="InterPro" id="IPR050264">
    <property type="entry name" value="Bact_CCA-adding_enz_type3_sf"/>
</dbReference>
<gene>
    <name evidence="11" type="ORF">bhn_I2709</name>
</gene>
<dbReference type="Gene3D" id="1.10.246.80">
    <property type="match status" value="1"/>
</dbReference>
<evidence type="ECO:0000259" key="10">
    <source>
        <dbReference type="PROSITE" id="PS51831"/>
    </source>
</evidence>
<dbReference type="KEGG" id="bhu:bhn_I2709"/>